<organism evidence="1">
    <name type="scientific">candidate division TA06 bacterium ADurb.Bin131</name>
    <dbReference type="NCBI Taxonomy" id="1852827"/>
    <lineage>
        <taxon>Bacteria</taxon>
        <taxon>Bacteria division TA06</taxon>
    </lineage>
</organism>
<comment type="caution">
    <text evidence="1">The sequence shown here is derived from an EMBL/GenBank/DDBJ whole genome shotgun (WGS) entry which is preliminary data.</text>
</comment>
<evidence type="ECO:0000313" key="1">
    <source>
        <dbReference type="EMBL" id="OQB73562.1"/>
    </source>
</evidence>
<dbReference type="EMBL" id="MWDQ01000076">
    <property type="protein sequence ID" value="OQB73562.1"/>
    <property type="molecule type" value="Genomic_DNA"/>
</dbReference>
<proteinExistence type="predicted"/>
<protein>
    <submittedName>
        <fullName evidence="1">Uncharacterized protein</fullName>
    </submittedName>
</protein>
<dbReference type="AlphaFoldDB" id="A0A1V6C9J7"/>
<sequence length="41" mass="4711">MKNNNTKQLNFDISPILYSQVILNKGKSKILLDSFSQSIRN</sequence>
<reference evidence="1" key="1">
    <citation type="submission" date="2017-02" db="EMBL/GenBank/DDBJ databases">
        <title>Delving into the versatile metabolic prowess of the omnipresent phylum Bacteroidetes.</title>
        <authorList>
            <person name="Nobu M.K."/>
            <person name="Mei R."/>
            <person name="Narihiro T."/>
            <person name="Kuroda K."/>
            <person name="Liu W.-T."/>
        </authorList>
    </citation>
    <scope>NUCLEOTIDE SEQUENCE</scope>
    <source>
        <strain evidence="1">ADurb.Bin131</strain>
    </source>
</reference>
<gene>
    <name evidence="1" type="ORF">BWX89_00896</name>
</gene>
<dbReference type="Proteomes" id="UP000485562">
    <property type="component" value="Unassembled WGS sequence"/>
</dbReference>
<name>A0A1V6C9J7_UNCT6</name>
<accession>A0A1V6C9J7</accession>